<comment type="caution">
    <text evidence="9">The sequence shown here is derived from an EMBL/GenBank/DDBJ whole genome shotgun (WGS) entry which is preliminary data.</text>
</comment>
<sequence>MAVDALQLPRDSLPDPPPLPPKSHLFAAPASKEVHFRGVRKRPWGRFAAEIRDPWKKTRKWLGTFDTAEEAARAYDEAARTLRGPRAKTNFVYAPLPVPPLVPMLPTNSSFSPAAHPDGVEMFRRRLEFWRPPAYYAPDATTGLPLRSEYKGYRLENVDMVVGEKRNMRTEKKPLMIDLNQPPPLF</sequence>
<dbReference type="FunFam" id="3.30.730.10:FF:000001">
    <property type="entry name" value="Ethylene-responsive transcription factor 2"/>
    <property type="match status" value="1"/>
</dbReference>
<name>A0AAE1TEZ3_9FABA</name>
<evidence type="ECO:0000259" key="8">
    <source>
        <dbReference type="PROSITE" id="PS51032"/>
    </source>
</evidence>
<dbReference type="PANTHER" id="PTHR31677:SF157">
    <property type="entry name" value="AP2_ERF DOMAIN-CONTAINING PROTEIN"/>
    <property type="match status" value="1"/>
</dbReference>
<evidence type="ECO:0000256" key="7">
    <source>
        <dbReference type="SAM" id="MobiDB-lite"/>
    </source>
</evidence>
<dbReference type="PRINTS" id="PR00367">
    <property type="entry name" value="ETHRSPELEMNT"/>
</dbReference>
<dbReference type="Proteomes" id="UP001293593">
    <property type="component" value="Unassembled WGS sequence"/>
</dbReference>
<dbReference type="SMART" id="SM00380">
    <property type="entry name" value="AP2"/>
    <property type="match status" value="1"/>
</dbReference>
<reference evidence="9" key="1">
    <citation type="submission" date="2023-10" db="EMBL/GenBank/DDBJ databases">
        <title>Chromosome-level genome of the transformable northern wattle, Acacia crassicarpa.</title>
        <authorList>
            <person name="Massaro I."/>
            <person name="Sinha N.R."/>
            <person name="Poethig S."/>
            <person name="Leichty A.R."/>
        </authorList>
    </citation>
    <scope>NUCLEOTIDE SEQUENCE</scope>
    <source>
        <strain evidence="9">Acra3RX</strain>
        <tissue evidence="9">Leaf</tissue>
    </source>
</reference>
<keyword evidence="10" id="KW-1185">Reference proteome</keyword>
<organism evidence="9 10">
    <name type="scientific">Acacia crassicarpa</name>
    <name type="common">northern wattle</name>
    <dbReference type="NCBI Taxonomy" id="499986"/>
    <lineage>
        <taxon>Eukaryota</taxon>
        <taxon>Viridiplantae</taxon>
        <taxon>Streptophyta</taxon>
        <taxon>Embryophyta</taxon>
        <taxon>Tracheophyta</taxon>
        <taxon>Spermatophyta</taxon>
        <taxon>Magnoliopsida</taxon>
        <taxon>eudicotyledons</taxon>
        <taxon>Gunneridae</taxon>
        <taxon>Pentapetalae</taxon>
        <taxon>rosids</taxon>
        <taxon>fabids</taxon>
        <taxon>Fabales</taxon>
        <taxon>Fabaceae</taxon>
        <taxon>Caesalpinioideae</taxon>
        <taxon>mimosoid clade</taxon>
        <taxon>Acacieae</taxon>
        <taxon>Acacia</taxon>
    </lineage>
</organism>
<dbReference type="GO" id="GO:0005634">
    <property type="term" value="C:nucleus"/>
    <property type="evidence" value="ECO:0007669"/>
    <property type="project" value="UniProtKB-SubCell"/>
</dbReference>
<accession>A0AAE1TEZ3</accession>
<dbReference type="InterPro" id="IPR016177">
    <property type="entry name" value="DNA-bd_dom_sf"/>
</dbReference>
<keyword evidence="5" id="KW-0804">Transcription</keyword>
<dbReference type="CDD" id="cd00018">
    <property type="entry name" value="AP2"/>
    <property type="match status" value="1"/>
</dbReference>
<keyword evidence="3" id="KW-0805">Transcription regulation</keyword>
<evidence type="ECO:0000256" key="2">
    <source>
        <dbReference type="ARBA" id="ARBA00022745"/>
    </source>
</evidence>
<dbReference type="GO" id="GO:0003700">
    <property type="term" value="F:DNA-binding transcription factor activity"/>
    <property type="evidence" value="ECO:0007669"/>
    <property type="project" value="InterPro"/>
</dbReference>
<proteinExistence type="predicted"/>
<protein>
    <recommendedName>
        <fullName evidence="8">AP2/ERF domain-containing protein</fullName>
    </recommendedName>
</protein>
<evidence type="ECO:0000313" key="9">
    <source>
        <dbReference type="EMBL" id="KAK4281239.1"/>
    </source>
</evidence>
<dbReference type="SUPFAM" id="SSF54171">
    <property type="entry name" value="DNA-binding domain"/>
    <property type="match status" value="1"/>
</dbReference>
<dbReference type="GO" id="GO:0003677">
    <property type="term" value="F:DNA binding"/>
    <property type="evidence" value="ECO:0007669"/>
    <property type="project" value="UniProtKB-KW"/>
</dbReference>
<evidence type="ECO:0000256" key="6">
    <source>
        <dbReference type="ARBA" id="ARBA00023242"/>
    </source>
</evidence>
<dbReference type="PANTHER" id="PTHR31677">
    <property type="entry name" value="AP2 DOMAIN CLASS TRANSCRIPTION FACTOR"/>
    <property type="match status" value="1"/>
</dbReference>
<dbReference type="Gene3D" id="3.30.730.10">
    <property type="entry name" value="AP2/ERF domain"/>
    <property type="match status" value="1"/>
</dbReference>
<dbReference type="InterPro" id="IPR036955">
    <property type="entry name" value="AP2/ERF_dom_sf"/>
</dbReference>
<evidence type="ECO:0000256" key="3">
    <source>
        <dbReference type="ARBA" id="ARBA00023015"/>
    </source>
</evidence>
<dbReference type="EMBL" id="JAWXYG010000002">
    <property type="protein sequence ID" value="KAK4281239.1"/>
    <property type="molecule type" value="Genomic_DNA"/>
</dbReference>
<keyword evidence="4" id="KW-0238">DNA-binding</keyword>
<feature type="domain" description="AP2/ERF" evidence="8">
    <location>
        <begin position="35"/>
        <end position="92"/>
    </location>
</feature>
<evidence type="ECO:0000256" key="1">
    <source>
        <dbReference type="ARBA" id="ARBA00004123"/>
    </source>
</evidence>
<dbReference type="PROSITE" id="PS51032">
    <property type="entry name" value="AP2_ERF"/>
    <property type="match status" value="1"/>
</dbReference>
<evidence type="ECO:0000313" key="10">
    <source>
        <dbReference type="Proteomes" id="UP001293593"/>
    </source>
</evidence>
<dbReference type="Pfam" id="PF00847">
    <property type="entry name" value="AP2"/>
    <property type="match status" value="1"/>
</dbReference>
<feature type="compositionally biased region" description="Low complexity" evidence="7">
    <location>
        <begin position="1"/>
        <end position="11"/>
    </location>
</feature>
<keyword evidence="6" id="KW-0539">Nucleus</keyword>
<feature type="region of interest" description="Disordered" evidence="7">
    <location>
        <begin position="1"/>
        <end position="22"/>
    </location>
</feature>
<dbReference type="AlphaFoldDB" id="A0AAE1TEZ3"/>
<dbReference type="GO" id="GO:0009873">
    <property type="term" value="P:ethylene-activated signaling pathway"/>
    <property type="evidence" value="ECO:0007669"/>
    <property type="project" value="UniProtKB-KW"/>
</dbReference>
<keyword evidence="2" id="KW-0936">Ethylene signaling pathway</keyword>
<evidence type="ECO:0000256" key="5">
    <source>
        <dbReference type="ARBA" id="ARBA00023163"/>
    </source>
</evidence>
<evidence type="ECO:0000256" key="4">
    <source>
        <dbReference type="ARBA" id="ARBA00023125"/>
    </source>
</evidence>
<gene>
    <name evidence="9" type="ORF">QN277_012760</name>
</gene>
<comment type="subcellular location">
    <subcellularLocation>
        <location evidence="1">Nucleus</location>
    </subcellularLocation>
</comment>
<dbReference type="InterPro" id="IPR001471">
    <property type="entry name" value="AP2/ERF_dom"/>
</dbReference>